<feature type="binding site" evidence="4">
    <location>
        <position position="199"/>
    </location>
    <ligand>
        <name>Zn(2+)</name>
        <dbReference type="ChEBI" id="CHEBI:29105"/>
        <label>2</label>
    </ligand>
</feature>
<dbReference type="PANTHER" id="PTHR10819:SF3">
    <property type="entry name" value="PHOSPHOTRIESTERASE-RELATED PROTEIN"/>
    <property type="match status" value="1"/>
</dbReference>
<dbReference type="InterPro" id="IPR032466">
    <property type="entry name" value="Metal_Hydrolase"/>
</dbReference>
<dbReference type="EMBL" id="DSMG01000066">
    <property type="protein sequence ID" value="HDX31035.1"/>
    <property type="molecule type" value="Genomic_DNA"/>
</dbReference>
<name>A0A7C1FRZ4_9CHLR</name>
<evidence type="ECO:0000256" key="3">
    <source>
        <dbReference type="PIRSR" id="PIRSR601559-50"/>
    </source>
</evidence>
<proteinExistence type="inferred from homology"/>
<comment type="caution">
    <text evidence="6">The sequence shown here is derived from an EMBL/GenBank/DDBJ whole genome shotgun (WGS) entry which is preliminary data.</text>
</comment>
<feature type="binding site" evidence="4">
    <location>
        <position position="23"/>
    </location>
    <ligand>
        <name>Zn(2+)</name>
        <dbReference type="ChEBI" id="CHEBI:29105"/>
        <label>1</label>
    </ligand>
</feature>
<dbReference type="GO" id="GO:0016787">
    <property type="term" value="F:hydrolase activity"/>
    <property type="evidence" value="ECO:0007669"/>
    <property type="project" value="UniProtKB-KW"/>
</dbReference>
<evidence type="ECO:0000256" key="5">
    <source>
        <dbReference type="PROSITE-ProRule" id="PRU00679"/>
    </source>
</evidence>
<comment type="similarity">
    <text evidence="5">Belongs to the metallo-dependent hydrolases superfamily. Phosphotriesterase family.</text>
</comment>
<dbReference type="PROSITE" id="PS51347">
    <property type="entry name" value="PHOSPHOTRIESTERASE_2"/>
    <property type="match status" value="1"/>
</dbReference>
<keyword evidence="1 4" id="KW-0479">Metal-binding</keyword>
<dbReference type="AlphaFoldDB" id="A0A7C1FRZ4"/>
<dbReference type="PANTHER" id="PTHR10819">
    <property type="entry name" value="PHOSPHOTRIESTERASE-RELATED"/>
    <property type="match status" value="1"/>
</dbReference>
<feature type="modified residue" description="N6-carboxylysine" evidence="3 5">
    <location>
        <position position="138"/>
    </location>
</feature>
<feature type="binding site" description="via carbamate group" evidence="4">
    <location>
        <position position="138"/>
    </location>
    <ligand>
        <name>Zn(2+)</name>
        <dbReference type="ChEBI" id="CHEBI:29105"/>
        <label>1</label>
    </ligand>
</feature>
<evidence type="ECO:0000313" key="6">
    <source>
        <dbReference type="EMBL" id="HDX31035.1"/>
    </source>
</evidence>
<evidence type="ECO:0000256" key="4">
    <source>
        <dbReference type="PIRSR" id="PIRSR601559-51"/>
    </source>
</evidence>
<protein>
    <submittedName>
        <fullName evidence="6">Esterase</fullName>
    </submittedName>
</protein>
<accession>A0A7C1FRZ4</accession>
<sequence>MTQQLWTTQGPLRKEELGLILPHEHIFVDLGPIEAESYRRARAEEVIAVMVPHLQAARAAGVTALVECTPVGVGRRVDIVKAVADAAAFPVVVATGVYREPWVPEWVHAASEEELAAWMVRELCEGVEETGVRAAWIKLSAGDEGITPVEAKILRAAARAGQVTGALIGSHTIRGRVVREQLDIIEAAGYRPQRFLWIHTQAEPDFGLHLEMAQRGCWLEYDAIGSDGFSDEWFIEHIHRLLDAGFGEQLLLSHDRGWYDPSKPNGGAQLPYTYLSEVFLPKLRASGVDEATVRQLTEQNPWRAFAR</sequence>
<dbReference type="InterPro" id="IPR001559">
    <property type="entry name" value="Phosphotriesterase"/>
</dbReference>
<feature type="binding site" evidence="4">
    <location>
        <position position="171"/>
    </location>
    <ligand>
        <name>Zn(2+)</name>
        <dbReference type="ChEBI" id="CHEBI:29105"/>
        <label>2</label>
    </ligand>
</feature>
<evidence type="ECO:0000256" key="2">
    <source>
        <dbReference type="ARBA" id="ARBA00022801"/>
    </source>
</evidence>
<gene>
    <name evidence="6" type="ORF">ENQ20_06020</name>
</gene>
<reference evidence="6" key="1">
    <citation type="journal article" date="2020" name="mSystems">
        <title>Genome- and Community-Level Interaction Insights into Carbon Utilization and Element Cycling Functions of Hydrothermarchaeota in Hydrothermal Sediment.</title>
        <authorList>
            <person name="Zhou Z."/>
            <person name="Liu Y."/>
            <person name="Xu W."/>
            <person name="Pan J."/>
            <person name="Luo Z.H."/>
            <person name="Li M."/>
        </authorList>
    </citation>
    <scope>NUCLEOTIDE SEQUENCE [LARGE SCALE GENOMIC DNA]</scope>
    <source>
        <strain evidence="6">SpSt-289</strain>
    </source>
</reference>
<comment type="cofactor">
    <cofactor evidence="4">
        <name>a divalent metal cation</name>
        <dbReference type="ChEBI" id="CHEBI:60240"/>
    </cofactor>
    <text evidence="4">Binds 2 divalent metal cations per subunit.</text>
</comment>
<organism evidence="6">
    <name type="scientific">Caldilinea aerophila</name>
    <dbReference type="NCBI Taxonomy" id="133453"/>
    <lineage>
        <taxon>Bacteria</taxon>
        <taxon>Bacillati</taxon>
        <taxon>Chloroflexota</taxon>
        <taxon>Caldilineae</taxon>
        <taxon>Caldilineales</taxon>
        <taxon>Caldilineaceae</taxon>
        <taxon>Caldilinea</taxon>
    </lineage>
</organism>
<dbReference type="SUPFAM" id="SSF51556">
    <property type="entry name" value="Metallo-dependent hydrolases"/>
    <property type="match status" value="1"/>
</dbReference>
<keyword evidence="2" id="KW-0378">Hydrolase</keyword>
<feature type="binding site" description="via carbamate group" evidence="4">
    <location>
        <position position="138"/>
    </location>
    <ligand>
        <name>Zn(2+)</name>
        <dbReference type="ChEBI" id="CHEBI:29105"/>
        <label>2</label>
    </ligand>
</feature>
<evidence type="ECO:0000256" key="1">
    <source>
        <dbReference type="ARBA" id="ARBA00022723"/>
    </source>
</evidence>
<dbReference type="GO" id="GO:0008270">
    <property type="term" value="F:zinc ion binding"/>
    <property type="evidence" value="ECO:0007669"/>
    <property type="project" value="InterPro"/>
</dbReference>
<feature type="binding site" evidence="4">
    <location>
        <position position="25"/>
    </location>
    <ligand>
        <name>Zn(2+)</name>
        <dbReference type="ChEBI" id="CHEBI:29105"/>
        <label>1</label>
    </ligand>
</feature>
<feature type="binding site" evidence="4">
    <location>
        <position position="255"/>
    </location>
    <ligand>
        <name>Zn(2+)</name>
        <dbReference type="ChEBI" id="CHEBI:29105"/>
        <label>1</label>
    </ligand>
</feature>
<dbReference type="Gene3D" id="3.20.20.140">
    <property type="entry name" value="Metal-dependent hydrolases"/>
    <property type="match status" value="1"/>
</dbReference>
<dbReference type="Pfam" id="PF02126">
    <property type="entry name" value="PTE"/>
    <property type="match status" value="1"/>
</dbReference>